<evidence type="ECO:0000313" key="4">
    <source>
        <dbReference type="Proteomes" id="UP000186364"/>
    </source>
</evidence>
<feature type="region of interest" description="Disordered" evidence="1">
    <location>
        <begin position="100"/>
        <end position="127"/>
    </location>
</feature>
<name>A0A1Q9B2D2_9HYPH</name>
<reference evidence="3 4" key="1">
    <citation type="submission" date="2016-09" db="EMBL/GenBank/DDBJ databases">
        <title>Rhizobium sp. nov., a novel species isolated from the rice rhizosphere.</title>
        <authorList>
            <person name="Zhao J."/>
            <person name="Zhang X."/>
        </authorList>
    </citation>
    <scope>NUCLEOTIDE SEQUENCE [LARGE SCALE GENOMIC DNA]</scope>
    <source>
        <strain evidence="3 4">1.7048</strain>
    </source>
</reference>
<accession>A0A1Q9B2D2</accession>
<evidence type="ECO:0000313" key="3">
    <source>
        <dbReference type="EMBL" id="OLP62176.1"/>
    </source>
</evidence>
<keyword evidence="4" id="KW-1185">Reference proteome</keyword>
<dbReference type="PIRSF" id="PIRSF031900">
    <property type="entry name" value="UCP031900"/>
    <property type="match status" value="1"/>
</dbReference>
<gene>
    <name evidence="3" type="ORF">BJF93_01295</name>
</gene>
<organism evidence="3 4">
    <name type="scientific">Xaviernesmea oryzae</name>
    <dbReference type="NCBI Taxonomy" id="464029"/>
    <lineage>
        <taxon>Bacteria</taxon>
        <taxon>Pseudomonadati</taxon>
        <taxon>Pseudomonadota</taxon>
        <taxon>Alphaproteobacteria</taxon>
        <taxon>Hyphomicrobiales</taxon>
        <taxon>Rhizobiaceae</taxon>
        <taxon>Rhizobium/Agrobacterium group</taxon>
        <taxon>Xaviernesmea</taxon>
    </lineage>
</organism>
<dbReference type="EMBL" id="MKIP01000028">
    <property type="protein sequence ID" value="OLP62176.1"/>
    <property type="molecule type" value="Genomic_DNA"/>
</dbReference>
<sequence>MLCALIATGISLIDGKEQVAYASGVETIAVTSRPIDSFRFGADMTRFGQLEFIGGIVMHSSHPLFGALSSIRFRSDGETFLAVMDSGHFVEGRIERDDKGRLSGVSPLKVTPMTDRSGRTDRGKGSMDSEGLAFGLGGVLVSFEGVHRVDLYPDPATAPGRLLRTLPILIPRGLLHNNRSLETVVVAPEKSALKGAPLIVAEDSLDKDGNLPAAILEGPLKGRFAVRQTDRYAVTDGAFLPGGDLLLLERRFNMHDGLGMRIRKIAATSLHPGAVVDGETMIEADLSYQIDNMEGLDVITRDGETRLILISDDNRSILQRSLMLEFRLRH</sequence>
<dbReference type="Pfam" id="PF13449">
    <property type="entry name" value="Phytase-like"/>
    <property type="match status" value="1"/>
</dbReference>
<comment type="caution">
    <text evidence="3">The sequence shown here is derived from an EMBL/GenBank/DDBJ whole genome shotgun (WGS) entry which is preliminary data.</text>
</comment>
<feature type="domain" description="Phytase-like" evidence="2">
    <location>
        <begin position="64"/>
        <end position="314"/>
    </location>
</feature>
<proteinExistence type="predicted"/>
<dbReference type="Proteomes" id="UP000186364">
    <property type="component" value="Unassembled WGS sequence"/>
</dbReference>
<feature type="compositionally biased region" description="Basic and acidic residues" evidence="1">
    <location>
        <begin position="116"/>
        <end position="127"/>
    </location>
</feature>
<dbReference type="InterPro" id="IPR014567">
    <property type="entry name" value="UCP031900"/>
</dbReference>
<evidence type="ECO:0000256" key="1">
    <source>
        <dbReference type="SAM" id="MobiDB-lite"/>
    </source>
</evidence>
<evidence type="ECO:0000259" key="2">
    <source>
        <dbReference type="Pfam" id="PF13449"/>
    </source>
</evidence>
<dbReference type="AlphaFoldDB" id="A0A1Q9B2D2"/>
<dbReference type="InterPro" id="IPR027372">
    <property type="entry name" value="Phytase-like_dom"/>
</dbReference>
<protein>
    <recommendedName>
        <fullName evidence="2">Phytase-like domain-containing protein</fullName>
    </recommendedName>
</protein>